<keyword evidence="7 11" id="KW-0418">Kinase</keyword>
<keyword evidence="6 11" id="KW-0547">Nucleotide-binding</keyword>
<evidence type="ECO:0000256" key="8">
    <source>
        <dbReference type="ARBA" id="ARBA00022840"/>
    </source>
</evidence>
<organism evidence="12 13">
    <name type="scientific">Salibacterium qingdaonense</name>
    <dbReference type="NCBI Taxonomy" id="266892"/>
    <lineage>
        <taxon>Bacteria</taxon>
        <taxon>Bacillati</taxon>
        <taxon>Bacillota</taxon>
        <taxon>Bacilli</taxon>
        <taxon>Bacillales</taxon>
        <taxon>Bacillaceae</taxon>
    </lineage>
</organism>
<dbReference type="Proteomes" id="UP000199668">
    <property type="component" value="Unassembled WGS sequence"/>
</dbReference>
<dbReference type="EMBL" id="FOTY01000001">
    <property type="protein sequence ID" value="SFL49906.1"/>
    <property type="molecule type" value="Genomic_DNA"/>
</dbReference>
<comment type="catalytic activity">
    <reaction evidence="1 11">
        <text>5-(2-hydroxyethyl)-4-methylthiazole + ATP = 4-methyl-5-(2-phosphooxyethyl)-thiazole + ADP + H(+)</text>
        <dbReference type="Rhea" id="RHEA:24212"/>
        <dbReference type="ChEBI" id="CHEBI:15378"/>
        <dbReference type="ChEBI" id="CHEBI:17957"/>
        <dbReference type="ChEBI" id="CHEBI:30616"/>
        <dbReference type="ChEBI" id="CHEBI:58296"/>
        <dbReference type="ChEBI" id="CHEBI:456216"/>
        <dbReference type="EC" id="2.7.1.50"/>
    </reaction>
</comment>
<dbReference type="GO" id="GO:0009228">
    <property type="term" value="P:thiamine biosynthetic process"/>
    <property type="evidence" value="ECO:0007669"/>
    <property type="project" value="UniProtKB-KW"/>
</dbReference>
<evidence type="ECO:0000256" key="9">
    <source>
        <dbReference type="ARBA" id="ARBA00022842"/>
    </source>
</evidence>
<dbReference type="GO" id="GO:0009229">
    <property type="term" value="P:thiamine diphosphate biosynthetic process"/>
    <property type="evidence" value="ECO:0007669"/>
    <property type="project" value="UniProtKB-UniRule"/>
</dbReference>
<comment type="pathway">
    <text evidence="3 11">Cofactor biosynthesis; thiamine diphosphate biosynthesis; 4-methyl-5-(2-phosphoethyl)-thiazole from 5-(2-hydroxyethyl)-4-methylthiazole: step 1/1.</text>
</comment>
<dbReference type="EC" id="2.7.1.50" evidence="11"/>
<evidence type="ECO:0000256" key="7">
    <source>
        <dbReference type="ARBA" id="ARBA00022777"/>
    </source>
</evidence>
<evidence type="ECO:0000313" key="13">
    <source>
        <dbReference type="Proteomes" id="UP000199668"/>
    </source>
</evidence>
<dbReference type="GO" id="GO:0005524">
    <property type="term" value="F:ATP binding"/>
    <property type="evidence" value="ECO:0007669"/>
    <property type="project" value="UniProtKB-UniRule"/>
</dbReference>
<sequence>MKAKEAASYLEQVRTRNPLIYNITNTVVANFNANGLLAAGASPVMADAPEEAADMAAAADALVLNIGTLHPEQVESMFAAGRAASQKGIPIVLDPVGAGATPYRTNTARELLKELDVTLLRGNAGEVSAITGLESDMKGVDVSGDQKDTAVIAEHAADSLGTPVAVTGPVDAVSDGQETYQVHNGHSMMAKITGTGCLASAVAASFLTVSDHVVQGAAAALGFYGTAAERAEGFAANQGPGTFQVELLNALYHVGDLDLRQSLNMKRVEKNDE</sequence>
<evidence type="ECO:0000256" key="11">
    <source>
        <dbReference type="HAMAP-Rule" id="MF_00228"/>
    </source>
</evidence>
<evidence type="ECO:0000256" key="5">
    <source>
        <dbReference type="ARBA" id="ARBA00022723"/>
    </source>
</evidence>
<dbReference type="RefSeq" id="WP_090925219.1">
    <property type="nucleotide sequence ID" value="NZ_FOTY01000001.1"/>
</dbReference>
<evidence type="ECO:0000256" key="6">
    <source>
        <dbReference type="ARBA" id="ARBA00022741"/>
    </source>
</evidence>
<comment type="cofactor">
    <cofactor evidence="2 11">
        <name>Mg(2+)</name>
        <dbReference type="ChEBI" id="CHEBI:18420"/>
    </cofactor>
</comment>
<evidence type="ECO:0000256" key="3">
    <source>
        <dbReference type="ARBA" id="ARBA00004868"/>
    </source>
</evidence>
<dbReference type="UniPathway" id="UPA00060">
    <property type="reaction ID" value="UER00139"/>
</dbReference>
<dbReference type="PRINTS" id="PR01099">
    <property type="entry name" value="HYETHTZKNASE"/>
</dbReference>
<feature type="binding site" evidence="11">
    <location>
        <position position="45"/>
    </location>
    <ligand>
        <name>substrate</name>
    </ligand>
</feature>
<feature type="binding site" evidence="11">
    <location>
        <position position="167"/>
    </location>
    <ligand>
        <name>ATP</name>
        <dbReference type="ChEBI" id="CHEBI:30616"/>
    </ligand>
</feature>
<dbReference type="CDD" id="cd01170">
    <property type="entry name" value="THZ_kinase"/>
    <property type="match status" value="1"/>
</dbReference>
<keyword evidence="9 11" id="KW-0460">Magnesium</keyword>
<dbReference type="SUPFAM" id="SSF53613">
    <property type="entry name" value="Ribokinase-like"/>
    <property type="match status" value="1"/>
</dbReference>
<dbReference type="AlphaFoldDB" id="A0A1I4I864"/>
<dbReference type="InterPro" id="IPR029056">
    <property type="entry name" value="Ribokinase-like"/>
</dbReference>
<dbReference type="Gene3D" id="3.40.1190.20">
    <property type="match status" value="1"/>
</dbReference>
<keyword evidence="13" id="KW-1185">Reference proteome</keyword>
<dbReference type="NCBIfam" id="TIGR00694">
    <property type="entry name" value="thiM"/>
    <property type="match status" value="1"/>
</dbReference>
<gene>
    <name evidence="11" type="primary">thiM</name>
    <name evidence="12" type="ORF">SAMN04488054_101256</name>
</gene>
<proteinExistence type="inferred from homology"/>
<dbReference type="GO" id="GO:0004417">
    <property type="term" value="F:hydroxyethylthiazole kinase activity"/>
    <property type="evidence" value="ECO:0007669"/>
    <property type="project" value="UniProtKB-UniRule"/>
</dbReference>
<comment type="function">
    <text evidence="11">Catalyzes the phosphorylation of the hydroxyl group of 4-methyl-5-beta-hydroxyethylthiazole (THZ).</text>
</comment>
<dbReference type="OrthoDB" id="9778146at2"/>
<keyword evidence="10 11" id="KW-0784">Thiamine biosynthesis</keyword>
<feature type="binding site" evidence="11">
    <location>
        <position position="121"/>
    </location>
    <ligand>
        <name>ATP</name>
        <dbReference type="ChEBI" id="CHEBI:30616"/>
    </ligand>
</feature>
<comment type="similarity">
    <text evidence="11">Belongs to the Thz kinase family.</text>
</comment>
<protein>
    <recommendedName>
        <fullName evidence="11">Hydroxyethylthiazole kinase</fullName>
        <ecNumber evidence="11">2.7.1.50</ecNumber>
    </recommendedName>
    <alternativeName>
        <fullName evidence="11">4-methyl-5-beta-hydroxyethylthiazole kinase</fullName>
        <shortName evidence="11">TH kinase</shortName>
        <shortName evidence="11">Thz kinase</shortName>
    </alternativeName>
</protein>
<dbReference type="PIRSF" id="PIRSF000513">
    <property type="entry name" value="Thz_kinase"/>
    <property type="match status" value="1"/>
</dbReference>
<keyword evidence="4 11" id="KW-0808">Transferase</keyword>
<reference evidence="12 13" key="1">
    <citation type="submission" date="2016-10" db="EMBL/GenBank/DDBJ databases">
        <authorList>
            <person name="de Groot N.N."/>
        </authorList>
    </citation>
    <scope>NUCLEOTIDE SEQUENCE [LARGE SCALE GENOMIC DNA]</scope>
    <source>
        <strain evidence="12 13">CGMCC 1.6134</strain>
    </source>
</reference>
<feature type="binding site" evidence="11">
    <location>
        <position position="194"/>
    </location>
    <ligand>
        <name>substrate</name>
    </ligand>
</feature>
<evidence type="ECO:0000256" key="2">
    <source>
        <dbReference type="ARBA" id="ARBA00001946"/>
    </source>
</evidence>
<accession>A0A1I4I864</accession>
<dbReference type="HAMAP" id="MF_00228">
    <property type="entry name" value="Thz_kinase"/>
    <property type="match status" value="1"/>
</dbReference>
<evidence type="ECO:0000256" key="10">
    <source>
        <dbReference type="ARBA" id="ARBA00022977"/>
    </source>
</evidence>
<evidence type="ECO:0000256" key="4">
    <source>
        <dbReference type="ARBA" id="ARBA00022679"/>
    </source>
</evidence>
<evidence type="ECO:0000256" key="1">
    <source>
        <dbReference type="ARBA" id="ARBA00001771"/>
    </source>
</evidence>
<evidence type="ECO:0000313" key="12">
    <source>
        <dbReference type="EMBL" id="SFL49906.1"/>
    </source>
</evidence>
<keyword evidence="5 11" id="KW-0479">Metal-binding</keyword>
<dbReference type="InterPro" id="IPR000417">
    <property type="entry name" value="Hyethyz_kinase"/>
</dbReference>
<dbReference type="NCBIfam" id="NF006830">
    <property type="entry name" value="PRK09355.1"/>
    <property type="match status" value="1"/>
</dbReference>
<dbReference type="Pfam" id="PF02110">
    <property type="entry name" value="HK"/>
    <property type="match status" value="1"/>
</dbReference>
<dbReference type="GO" id="GO:0000287">
    <property type="term" value="F:magnesium ion binding"/>
    <property type="evidence" value="ECO:0007669"/>
    <property type="project" value="UniProtKB-UniRule"/>
</dbReference>
<name>A0A1I4I864_9BACI</name>
<keyword evidence="8 11" id="KW-0067">ATP-binding</keyword>
<dbReference type="STRING" id="266892.SAMN04488054_101256"/>